<dbReference type="EMBL" id="AVPF01000008">
    <property type="protein sequence ID" value="KGX90324.1"/>
    <property type="molecule type" value="Genomic_DNA"/>
</dbReference>
<dbReference type="AlphaFoldDB" id="A0A0A5GE76"/>
<keyword evidence="1" id="KW-0472">Membrane</keyword>
<dbReference type="Proteomes" id="UP000030403">
    <property type="component" value="Unassembled WGS sequence"/>
</dbReference>
<feature type="transmembrane region" description="Helical" evidence="1">
    <location>
        <begin position="142"/>
        <end position="162"/>
    </location>
</feature>
<feature type="transmembrane region" description="Helical" evidence="1">
    <location>
        <begin position="16"/>
        <end position="36"/>
    </location>
</feature>
<proteinExistence type="predicted"/>
<dbReference type="OrthoDB" id="2618234at2"/>
<keyword evidence="3" id="KW-1185">Reference proteome</keyword>
<dbReference type="RefSeq" id="WP_027448643.1">
    <property type="nucleotide sequence ID" value="NZ_AVPF01000008.1"/>
</dbReference>
<dbReference type="eggNOG" id="ENOG5031W69">
    <property type="taxonomic scope" value="Bacteria"/>
</dbReference>
<feature type="transmembrane region" description="Helical" evidence="1">
    <location>
        <begin position="77"/>
        <end position="98"/>
    </location>
</feature>
<organism evidence="2 3">
    <name type="scientific">Pontibacillus marinus BH030004 = DSM 16465</name>
    <dbReference type="NCBI Taxonomy" id="1385511"/>
    <lineage>
        <taxon>Bacteria</taxon>
        <taxon>Bacillati</taxon>
        <taxon>Bacillota</taxon>
        <taxon>Bacilli</taxon>
        <taxon>Bacillales</taxon>
        <taxon>Bacillaceae</taxon>
        <taxon>Pontibacillus</taxon>
    </lineage>
</organism>
<comment type="caution">
    <text evidence="2">The sequence shown here is derived from an EMBL/GenBank/DDBJ whole genome shotgun (WGS) entry which is preliminary data.</text>
</comment>
<keyword evidence="1" id="KW-0812">Transmembrane</keyword>
<evidence type="ECO:0000313" key="2">
    <source>
        <dbReference type="EMBL" id="KGX90324.1"/>
    </source>
</evidence>
<dbReference type="STRING" id="1385511.GCA_000425225_02163"/>
<evidence type="ECO:0000256" key="1">
    <source>
        <dbReference type="SAM" id="Phobius"/>
    </source>
</evidence>
<evidence type="ECO:0000313" key="3">
    <source>
        <dbReference type="Proteomes" id="UP000030403"/>
    </source>
</evidence>
<sequence>MTPILLVEEKFNTNDIYIICLILISYLGLFLSPNLFNNKLDTVLVIFYGIFSATITDNTIGAHIFDFYDIMDGKHYTIMDTVVYLLYGPFGYFFIYGYKKLHIKGIYTVIYIVAWTLFSLGFDQINIQMGVFTFKNGFNSFFSFAIYLYVQSSLLLFYKYIIKNSHVT</sequence>
<keyword evidence="1" id="KW-1133">Transmembrane helix</keyword>
<gene>
    <name evidence="2" type="ORF">N783_21270</name>
</gene>
<accession>A0A0A5GE76</accession>
<protein>
    <submittedName>
        <fullName evidence="2">Uncharacterized protein</fullName>
    </submittedName>
</protein>
<name>A0A0A5GE76_9BACI</name>
<reference evidence="2 3" key="1">
    <citation type="submission" date="2013-08" db="EMBL/GenBank/DDBJ databases">
        <authorList>
            <person name="Huang J."/>
            <person name="Wang G."/>
        </authorList>
    </citation>
    <scope>NUCLEOTIDE SEQUENCE [LARGE SCALE GENOMIC DNA]</scope>
    <source>
        <strain evidence="2 3">BH030004</strain>
    </source>
</reference>
<feature type="transmembrane region" description="Helical" evidence="1">
    <location>
        <begin position="43"/>
        <end position="65"/>
    </location>
</feature>
<feature type="transmembrane region" description="Helical" evidence="1">
    <location>
        <begin position="105"/>
        <end position="122"/>
    </location>
</feature>